<gene>
    <name evidence="2" type="ORF">HJG60_009949</name>
</gene>
<accession>A0A834B301</accession>
<comment type="caution">
    <text evidence="2">The sequence shown here is derived from an EMBL/GenBank/DDBJ whole genome shotgun (WGS) entry which is preliminary data.</text>
</comment>
<feature type="region of interest" description="Disordered" evidence="1">
    <location>
        <begin position="96"/>
        <end position="122"/>
    </location>
</feature>
<dbReference type="EMBL" id="JABVXQ010000002">
    <property type="protein sequence ID" value="KAF6125532.1"/>
    <property type="molecule type" value="Genomic_DNA"/>
</dbReference>
<reference evidence="2 3" key="1">
    <citation type="journal article" date="2020" name="Nature">
        <title>Six reference-quality genomes reveal evolution of bat adaptations.</title>
        <authorList>
            <person name="Jebb D."/>
            <person name="Huang Z."/>
            <person name="Pippel M."/>
            <person name="Hughes G.M."/>
            <person name="Lavrichenko K."/>
            <person name="Devanna P."/>
            <person name="Winkler S."/>
            <person name="Jermiin L.S."/>
            <person name="Skirmuntt E.C."/>
            <person name="Katzourakis A."/>
            <person name="Burkitt-Gray L."/>
            <person name="Ray D.A."/>
            <person name="Sullivan K.A.M."/>
            <person name="Roscito J.G."/>
            <person name="Kirilenko B.M."/>
            <person name="Davalos L.M."/>
            <person name="Corthals A.P."/>
            <person name="Power M.L."/>
            <person name="Jones G."/>
            <person name="Ransome R.D."/>
            <person name="Dechmann D.K.N."/>
            <person name="Locatelli A.G."/>
            <person name="Puechmaille S.J."/>
            <person name="Fedrigo O."/>
            <person name="Jarvis E.D."/>
            <person name="Hiller M."/>
            <person name="Vernes S.C."/>
            <person name="Myers E.W."/>
            <person name="Teeling E.C."/>
        </authorList>
    </citation>
    <scope>NUCLEOTIDE SEQUENCE [LARGE SCALE GENOMIC DNA]</scope>
    <source>
        <strain evidence="2">Bat1K_MPI-CBG_1</strain>
    </source>
</reference>
<sequence length="122" mass="13292">MPQAISSGMLTVFLFPIFLPGDFYLQLPFFLMAESVILVQGKLNLQDFSSSAECFPLLPSAQGHCQAPRGIDQITAWDGVERLPLGPWSVAPTNLLPNTQENTQLPARVLSSPSPTHLTPES</sequence>
<evidence type="ECO:0000313" key="3">
    <source>
        <dbReference type="Proteomes" id="UP000664940"/>
    </source>
</evidence>
<dbReference type="AlphaFoldDB" id="A0A834B301"/>
<organism evidence="2 3">
    <name type="scientific">Phyllostomus discolor</name>
    <name type="common">pale spear-nosed bat</name>
    <dbReference type="NCBI Taxonomy" id="89673"/>
    <lineage>
        <taxon>Eukaryota</taxon>
        <taxon>Metazoa</taxon>
        <taxon>Chordata</taxon>
        <taxon>Craniata</taxon>
        <taxon>Vertebrata</taxon>
        <taxon>Euteleostomi</taxon>
        <taxon>Mammalia</taxon>
        <taxon>Eutheria</taxon>
        <taxon>Laurasiatheria</taxon>
        <taxon>Chiroptera</taxon>
        <taxon>Yangochiroptera</taxon>
        <taxon>Phyllostomidae</taxon>
        <taxon>Phyllostominae</taxon>
        <taxon>Phyllostomus</taxon>
    </lineage>
</organism>
<protein>
    <submittedName>
        <fullName evidence="2">Uncharacterized protein</fullName>
    </submittedName>
</protein>
<evidence type="ECO:0000256" key="1">
    <source>
        <dbReference type="SAM" id="MobiDB-lite"/>
    </source>
</evidence>
<dbReference type="Proteomes" id="UP000664940">
    <property type="component" value="Unassembled WGS sequence"/>
</dbReference>
<name>A0A834B301_9CHIR</name>
<proteinExistence type="predicted"/>
<evidence type="ECO:0000313" key="2">
    <source>
        <dbReference type="EMBL" id="KAF6125532.1"/>
    </source>
</evidence>